<dbReference type="CDD" id="cd14797">
    <property type="entry name" value="DUF302"/>
    <property type="match status" value="1"/>
</dbReference>
<name>A0ABR4ZB49_9NOCA</name>
<organism evidence="2 3">
    <name type="scientific">Nocardia vulneris</name>
    <dbReference type="NCBI Taxonomy" id="1141657"/>
    <lineage>
        <taxon>Bacteria</taxon>
        <taxon>Bacillati</taxon>
        <taxon>Actinomycetota</taxon>
        <taxon>Actinomycetes</taxon>
        <taxon>Mycobacteriales</taxon>
        <taxon>Nocardiaceae</taxon>
        <taxon>Nocardia</taxon>
    </lineage>
</organism>
<dbReference type="PIRSF" id="PIRSF021774">
    <property type="entry name" value="UCP021774"/>
    <property type="match status" value="1"/>
</dbReference>
<accession>A0ABR4ZB49</accession>
<proteinExistence type="predicted"/>
<dbReference type="Proteomes" id="UP000031364">
    <property type="component" value="Unassembled WGS sequence"/>
</dbReference>
<evidence type="ECO:0000259" key="1">
    <source>
        <dbReference type="Pfam" id="PF03625"/>
    </source>
</evidence>
<dbReference type="InterPro" id="IPR035923">
    <property type="entry name" value="TT1751-like_sf"/>
</dbReference>
<dbReference type="SUPFAM" id="SSF103247">
    <property type="entry name" value="TT1751-like"/>
    <property type="match status" value="1"/>
</dbReference>
<sequence>MRVSAPFAQAVSLVRDALTTQGFGILTEIDIRATLFAKLGTDIEDYVILGACNPNLVRQALDIDRQVGKLLPCNVVVRAEDDTIVVEAVDPDLLLRADNQPGLRPIAQDARSHLAAALTVVAAGPR</sequence>
<dbReference type="InterPro" id="IPR005180">
    <property type="entry name" value="DUF302"/>
</dbReference>
<dbReference type="EMBL" id="JNFP01000031">
    <property type="protein sequence ID" value="KIA62468.1"/>
    <property type="molecule type" value="Genomic_DNA"/>
</dbReference>
<protein>
    <recommendedName>
        <fullName evidence="1">DUF302 domain-containing protein</fullName>
    </recommendedName>
</protein>
<gene>
    <name evidence="2" type="ORF">FG87_24600</name>
</gene>
<dbReference type="Pfam" id="PF03625">
    <property type="entry name" value="DUF302"/>
    <property type="match status" value="1"/>
</dbReference>
<dbReference type="InterPro" id="IPR016796">
    <property type="entry name" value="UCP021774"/>
</dbReference>
<evidence type="ECO:0000313" key="3">
    <source>
        <dbReference type="Proteomes" id="UP000031364"/>
    </source>
</evidence>
<dbReference type="PANTHER" id="PTHR38342">
    <property type="entry name" value="SLR5037 PROTEIN"/>
    <property type="match status" value="1"/>
</dbReference>
<reference evidence="2 3" key="1">
    <citation type="journal article" date="2014" name="Int. J. Syst. Evol. Microbiol.">
        <title>Nocardia vulneris sp. nov., isolated from wounds of human patients in North America.</title>
        <authorList>
            <person name="Lasker B.A."/>
            <person name="Bell M."/>
            <person name="Klenk H.P."/>
            <person name="Sproer C."/>
            <person name="Schumann C."/>
            <person name="Schumann P."/>
            <person name="Brown J.M."/>
        </authorList>
    </citation>
    <scope>NUCLEOTIDE SEQUENCE [LARGE SCALE GENOMIC DNA]</scope>
    <source>
        <strain evidence="2 3">W9851</strain>
    </source>
</reference>
<comment type="caution">
    <text evidence="2">The sequence shown here is derived from an EMBL/GenBank/DDBJ whole genome shotgun (WGS) entry which is preliminary data.</text>
</comment>
<dbReference type="Gene3D" id="3.30.310.70">
    <property type="entry name" value="TT1751-like domain"/>
    <property type="match status" value="1"/>
</dbReference>
<keyword evidence="3" id="KW-1185">Reference proteome</keyword>
<feature type="domain" description="DUF302" evidence="1">
    <location>
        <begin position="29"/>
        <end position="91"/>
    </location>
</feature>
<dbReference type="PANTHER" id="PTHR38342:SF1">
    <property type="entry name" value="SLR5037 PROTEIN"/>
    <property type="match status" value="1"/>
</dbReference>
<evidence type="ECO:0000313" key="2">
    <source>
        <dbReference type="EMBL" id="KIA62468.1"/>
    </source>
</evidence>